<reference evidence="2" key="1">
    <citation type="journal article" date="2019" name="Int. J. Syst. Evol. Microbiol.">
        <title>The Global Catalogue of Microorganisms (GCM) 10K type strain sequencing project: providing services to taxonomists for standard genome sequencing and annotation.</title>
        <authorList>
            <consortium name="The Broad Institute Genomics Platform"/>
            <consortium name="The Broad Institute Genome Sequencing Center for Infectious Disease"/>
            <person name="Wu L."/>
            <person name="Ma J."/>
        </authorList>
    </citation>
    <scope>NUCLEOTIDE SEQUENCE [LARGE SCALE GENOMIC DNA]</scope>
    <source>
        <strain evidence="2">JCM 4395</strain>
    </source>
</reference>
<organism evidence="1 2">
    <name type="scientific">Streptomyces longisporus</name>
    <dbReference type="NCBI Taxonomy" id="1948"/>
    <lineage>
        <taxon>Bacteria</taxon>
        <taxon>Bacillati</taxon>
        <taxon>Actinomycetota</taxon>
        <taxon>Actinomycetes</taxon>
        <taxon>Kitasatosporales</taxon>
        <taxon>Streptomycetaceae</taxon>
        <taxon>Streptomyces</taxon>
    </lineage>
</organism>
<evidence type="ECO:0000313" key="1">
    <source>
        <dbReference type="EMBL" id="GAA2500140.1"/>
    </source>
</evidence>
<dbReference type="InterPro" id="IPR011004">
    <property type="entry name" value="Trimer_LpxA-like_sf"/>
</dbReference>
<protein>
    <submittedName>
        <fullName evidence="1">Uncharacterized protein</fullName>
    </submittedName>
</protein>
<keyword evidence="2" id="KW-1185">Reference proteome</keyword>
<dbReference type="Proteomes" id="UP001501777">
    <property type="component" value="Unassembled WGS sequence"/>
</dbReference>
<evidence type="ECO:0000313" key="2">
    <source>
        <dbReference type="Proteomes" id="UP001501777"/>
    </source>
</evidence>
<dbReference type="SUPFAM" id="SSF51161">
    <property type="entry name" value="Trimeric LpxA-like enzymes"/>
    <property type="match status" value="1"/>
</dbReference>
<name>A0ABP5ZMF8_STRLO</name>
<gene>
    <name evidence="1" type="ORF">GCM10010276_47720</name>
</gene>
<accession>A0ABP5ZMF8</accession>
<dbReference type="RefSeq" id="WP_344402532.1">
    <property type="nucleotide sequence ID" value="NZ_BAAASG010000011.1"/>
</dbReference>
<proteinExistence type="predicted"/>
<dbReference type="EMBL" id="BAAASG010000011">
    <property type="protein sequence ID" value="GAA2500140.1"/>
    <property type="molecule type" value="Genomic_DNA"/>
</dbReference>
<comment type="caution">
    <text evidence="1">The sequence shown here is derived from an EMBL/GenBank/DDBJ whole genome shotgun (WGS) entry which is preliminary data.</text>
</comment>
<sequence length="448" mass="49572">MNKSAYFDVHTTIERVSTVNLLEKLAEASNPKPYPIVRYAQVLKELRKQSAAIGNEQQQIEFGRLVANSLRELAAELGLPENHFSVDTSGDPLLVREGAGQHWILPTHFEGGAYFSAPHADHQYALPAAQIPRIDIGRYVRFGKGSGINAGGDITIGDGAWLSPGSLLLRQDHSAYGRPSIGARTVSMTHQPGVVLRDYAWVGRDAMVGWNADYLGLASVVGTRSFINGWVGDYSIVGDHGRILQYQPFKAFLFGRYDLTVEEVLRISDWGRVDEDWLRVHGEERGALLDAGTDLSELADLVREVTHPRSRALLLKPDSLRLVPLLAQGRLDIATHSPDLTPHVLQWAGDHKALRIRVRSDLTTTELPFETAGTFHYNKRIGYDLTVSEHAPDTPVVPLAELERTLLQGGVLITDVRNLPAGGERPDNLVETHELLLGGRQYKAFKKK</sequence>
<dbReference type="Gene3D" id="2.160.10.10">
    <property type="entry name" value="Hexapeptide repeat proteins"/>
    <property type="match status" value="1"/>
</dbReference>